<keyword evidence="2" id="KW-1185">Reference proteome</keyword>
<gene>
    <name evidence="1" type="ORF">HPB47_007373</name>
</gene>
<dbReference type="Proteomes" id="UP000805193">
    <property type="component" value="Unassembled WGS sequence"/>
</dbReference>
<evidence type="ECO:0000313" key="2">
    <source>
        <dbReference type="Proteomes" id="UP000805193"/>
    </source>
</evidence>
<accession>A0AC60P7Q6</accession>
<reference evidence="1 2" key="1">
    <citation type="journal article" date="2020" name="Cell">
        <title>Large-Scale Comparative Analyses of Tick Genomes Elucidate Their Genetic Diversity and Vector Capacities.</title>
        <authorList>
            <consortium name="Tick Genome and Microbiome Consortium (TIGMIC)"/>
            <person name="Jia N."/>
            <person name="Wang J."/>
            <person name="Shi W."/>
            <person name="Du L."/>
            <person name="Sun Y."/>
            <person name="Zhan W."/>
            <person name="Jiang J.F."/>
            <person name="Wang Q."/>
            <person name="Zhang B."/>
            <person name="Ji P."/>
            <person name="Bell-Sakyi L."/>
            <person name="Cui X.M."/>
            <person name="Yuan T.T."/>
            <person name="Jiang B.G."/>
            <person name="Yang W.F."/>
            <person name="Lam T.T."/>
            <person name="Chang Q.C."/>
            <person name="Ding S.J."/>
            <person name="Wang X.J."/>
            <person name="Zhu J.G."/>
            <person name="Ruan X.D."/>
            <person name="Zhao L."/>
            <person name="Wei J.T."/>
            <person name="Ye R.Z."/>
            <person name="Que T.C."/>
            <person name="Du C.H."/>
            <person name="Zhou Y.H."/>
            <person name="Cheng J.X."/>
            <person name="Dai P.F."/>
            <person name="Guo W.B."/>
            <person name="Han X.H."/>
            <person name="Huang E.J."/>
            <person name="Li L.F."/>
            <person name="Wei W."/>
            <person name="Gao Y.C."/>
            <person name="Liu J.Z."/>
            <person name="Shao H.Z."/>
            <person name="Wang X."/>
            <person name="Wang C.C."/>
            <person name="Yang T.C."/>
            <person name="Huo Q.B."/>
            <person name="Li W."/>
            <person name="Chen H.Y."/>
            <person name="Chen S.E."/>
            <person name="Zhou L.G."/>
            <person name="Ni X.B."/>
            <person name="Tian J.H."/>
            <person name="Sheng Y."/>
            <person name="Liu T."/>
            <person name="Pan Y.S."/>
            <person name="Xia L.Y."/>
            <person name="Li J."/>
            <person name="Zhao F."/>
            <person name="Cao W.C."/>
        </authorList>
    </citation>
    <scope>NUCLEOTIDE SEQUENCE [LARGE SCALE GENOMIC DNA]</scope>
    <source>
        <strain evidence="1">Iper-2018</strain>
    </source>
</reference>
<comment type="caution">
    <text evidence="1">The sequence shown here is derived from an EMBL/GenBank/DDBJ whole genome shotgun (WGS) entry which is preliminary data.</text>
</comment>
<proteinExistence type="predicted"/>
<dbReference type="EMBL" id="JABSTQ010011068">
    <property type="protein sequence ID" value="KAG0415450.1"/>
    <property type="molecule type" value="Genomic_DNA"/>
</dbReference>
<feature type="non-terminal residue" evidence="1">
    <location>
        <position position="136"/>
    </location>
</feature>
<evidence type="ECO:0000313" key="1">
    <source>
        <dbReference type="EMBL" id="KAG0415450.1"/>
    </source>
</evidence>
<protein>
    <submittedName>
        <fullName evidence="1">Uncharacterized protein</fullName>
    </submittedName>
</protein>
<sequence>MGGNAALANEFELPFSDLTPTEREMVFQDGGKNFGSVQFRYGAWTVSSTVDRHCSLENQESCPKRVIVEHGHHRIVLDADLSATVDGDEYSAHQLQLLTKRLPDFELERVGERIHFRSRVHSLVLKLDLRGRVEVE</sequence>
<organism evidence="1 2">
    <name type="scientific">Ixodes persulcatus</name>
    <name type="common">Taiga tick</name>
    <dbReference type="NCBI Taxonomy" id="34615"/>
    <lineage>
        <taxon>Eukaryota</taxon>
        <taxon>Metazoa</taxon>
        <taxon>Ecdysozoa</taxon>
        <taxon>Arthropoda</taxon>
        <taxon>Chelicerata</taxon>
        <taxon>Arachnida</taxon>
        <taxon>Acari</taxon>
        <taxon>Parasitiformes</taxon>
        <taxon>Ixodida</taxon>
        <taxon>Ixodoidea</taxon>
        <taxon>Ixodidae</taxon>
        <taxon>Ixodinae</taxon>
        <taxon>Ixodes</taxon>
    </lineage>
</organism>
<name>A0AC60P7Q6_IXOPE</name>